<dbReference type="GO" id="GO:0005634">
    <property type="term" value="C:nucleus"/>
    <property type="evidence" value="ECO:0007669"/>
    <property type="project" value="UniProtKB-SubCell"/>
</dbReference>
<dbReference type="GeneID" id="36319191"/>
<dbReference type="Proteomes" id="UP000034350">
    <property type="component" value="Unassembled WGS sequence"/>
</dbReference>
<dbReference type="RefSeq" id="XP_024331279.1">
    <property type="nucleotide sequence ID" value="XM_024474276.1"/>
</dbReference>
<evidence type="ECO:0000256" key="13">
    <source>
        <dbReference type="ARBA" id="ARBA00034003"/>
    </source>
</evidence>
<dbReference type="GO" id="GO:0051301">
    <property type="term" value="P:cell division"/>
    <property type="evidence" value="ECO:0007669"/>
    <property type="project" value="UniProtKB-KW"/>
</dbReference>
<keyword evidence="5" id="KW-0235">DNA replication</keyword>
<keyword evidence="10 14" id="KW-0234">DNA repair</keyword>
<dbReference type="VEuPathDB" id="MicrosporidiaDB:G9O61_00g015640"/>
<evidence type="ECO:0000256" key="1">
    <source>
        <dbReference type="ARBA" id="ARBA00004123"/>
    </source>
</evidence>
<dbReference type="SUPFAM" id="SSF117018">
    <property type="entry name" value="ATP-dependent DNA ligase DNA-binding domain"/>
    <property type="match status" value="1"/>
</dbReference>
<dbReference type="InterPro" id="IPR000977">
    <property type="entry name" value="DNA_ligase_ATP-dep"/>
</dbReference>
<keyword evidence="11" id="KW-0539">Nucleus</keyword>
<dbReference type="Pfam" id="PF04679">
    <property type="entry name" value="DNA_ligase_A_C"/>
    <property type="match status" value="1"/>
</dbReference>
<dbReference type="FunFam" id="2.40.50.140:FF:000062">
    <property type="entry name" value="DNA ligase"/>
    <property type="match status" value="1"/>
</dbReference>
<evidence type="ECO:0000256" key="6">
    <source>
        <dbReference type="ARBA" id="ARBA00022741"/>
    </source>
</evidence>
<dbReference type="VEuPathDB" id="MicrosporidiaDB:AAJ76_1800025772"/>
<keyword evidence="12" id="KW-0131">Cell cycle</keyword>
<evidence type="ECO:0000256" key="2">
    <source>
        <dbReference type="ARBA" id="ARBA00007572"/>
    </source>
</evidence>
<keyword evidence="6 14" id="KW-0547">Nucleotide-binding</keyword>
<keyword evidence="9 14" id="KW-0233">DNA recombination</keyword>
<evidence type="ECO:0000256" key="11">
    <source>
        <dbReference type="ARBA" id="ARBA00023242"/>
    </source>
</evidence>
<dbReference type="GO" id="GO:0006310">
    <property type="term" value="P:DNA recombination"/>
    <property type="evidence" value="ECO:0007669"/>
    <property type="project" value="UniProtKB-KW"/>
</dbReference>
<dbReference type="GO" id="GO:0071897">
    <property type="term" value="P:DNA biosynthetic process"/>
    <property type="evidence" value="ECO:0007669"/>
    <property type="project" value="InterPro"/>
</dbReference>
<dbReference type="Pfam" id="PF01068">
    <property type="entry name" value="DNA_ligase_A_M"/>
    <property type="match status" value="1"/>
</dbReference>
<dbReference type="AlphaFoldDB" id="A0A0F9YSL9"/>
<dbReference type="InterPro" id="IPR050191">
    <property type="entry name" value="ATP-dep_DNA_ligase"/>
</dbReference>
<dbReference type="Gene3D" id="2.40.50.140">
    <property type="entry name" value="Nucleic acid-binding proteins"/>
    <property type="match status" value="1"/>
</dbReference>
<dbReference type="PROSITE" id="PS50160">
    <property type="entry name" value="DNA_LIGASE_A3"/>
    <property type="match status" value="1"/>
</dbReference>
<dbReference type="GO" id="GO:0005524">
    <property type="term" value="F:ATP binding"/>
    <property type="evidence" value="ECO:0007669"/>
    <property type="project" value="UniProtKB-KW"/>
</dbReference>
<name>A0A0F9YSL9_9MICR</name>
<evidence type="ECO:0000313" key="17">
    <source>
        <dbReference type="EMBL" id="KKO75537.1"/>
    </source>
</evidence>
<gene>
    <name evidence="17" type="ORF">AAJ76_1800025772</name>
</gene>
<dbReference type="InterPro" id="IPR012309">
    <property type="entry name" value="DNA_ligase_ATP-dep_C"/>
</dbReference>
<dbReference type="Gene3D" id="1.10.3260.10">
    <property type="entry name" value="DNA ligase, ATP-dependent, N-terminal domain"/>
    <property type="match status" value="1"/>
</dbReference>
<dbReference type="InterPro" id="IPR012308">
    <property type="entry name" value="DNA_ligase_ATP-dep_N"/>
</dbReference>
<dbReference type="GO" id="GO:0003677">
    <property type="term" value="F:DNA binding"/>
    <property type="evidence" value="ECO:0007669"/>
    <property type="project" value="InterPro"/>
</dbReference>
<proteinExistence type="inferred from homology"/>
<evidence type="ECO:0000256" key="7">
    <source>
        <dbReference type="ARBA" id="ARBA00022763"/>
    </source>
</evidence>
<keyword evidence="7 14" id="KW-0227">DNA damage</keyword>
<comment type="similarity">
    <text evidence="2 15">Belongs to the ATP-dependent DNA ligase family.</text>
</comment>
<evidence type="ECO:0000256" key="10">
    <source>
        <dbReference type="ARBA" id="ARBA00023204"/>
    </source>
</evidence>
<dbReference type="GO" id="GO:0006281">
    <property type="term" value="P:DNA repair"/>
    <property type="evidence" value="ECO:0007669"/>
    <property type="project" value="UniProtKB-KW"/>
</dbReference>
<evidence type="ECO:0000256" key="4">
    <source>
        <dbReference type="ARBA" id="ARBA00022618"/>
    </source>
</evidence>
<comment type="subcellular location">
    <subcellularLocation>
        <location evidence="1">Nucleus</location>
    </subcellularLocation>
</comment>
<dbReference type="InterPro" id="IPR016059">
    <property type="entry name" value="DNA_ligase_ATP-dep_CS"/>
</dbReference>
<keyword evidence="18" id="KW-1185">Reference proteome</keyword>
<organism evidence="17 18">
    <name type="scientific">Vairimorpha ceranae</name>
    <dbReference type="NCBI Taxonomy" id="40302"/>
    <lineage>
        <taxon>Eukaryota</taxon>
        <taxon>Fungi</taxon>
        <taxon>Fungi incertae sedis</taxon>
        <taxon>Microsporidia</taxon>
        <taxon>Nosematidae</taxon>
        <taxon>Vairimorpha</taxon>
    </lineage>
</organism>
<dbReference type="SUPFAM" id="SSF56091">
    <property type="entry name" value="DNA ligase/mRNA capping enzyme, catalytic domain"/>
    <property type="match status" value="1"/>
</dbReference>
<evidence type="ECO:0000256" key="5">
    <source>
        <dbReference type="ARBA" id="ARBA00022705"/>
    </source>
</evidence>
<evidence type="ECO:0000256" key="8">
    <source>
        <dbReference type="ARBA" id="ARBA00022840"/>
    </source>
</evidence>
<dbReference type="CDD" id="cd07900">
    <property type="entry name" value="Adenylation_DNA_ligase_I_Euk"/>
    <property type="match status" value="1"/>
</dbReference>
<dbReference type="Pfam" id="PF04675">
    <property type="entry name" value="DNA_ligase_A_N"/>
    <property type="match status" value="1"/>
</dbReference>
<evidence type="ECO:0000256" key="14">
    <source>
        <dbReference type="RuleBase" id="RU000617"/>
    </source>
</evidence>
<dbReference type="InterPro" id="IPR012310">
    <property type="entry name" value="DNA_ligase_ATP-dep_cent"/>
</dbReference>
<evidence type="ECO:0000256" key="12">
    <source>
        <dbReference type="ARBA" id="ARBA00023306"/>
    </source>
</evidence>
<keyword evidence="3 14" id="KW-0436">Ligase</keyword>
<keyword evidence="4" id="KW-0132">Cell division</keyword>
<comment type="caution">
    <text evidence="17">The sequence shown here is derived from an EMBL/GenBank/DDBJ whole genome shotgun (WGS) entry which is preliminary data.</text>
</comment>
<dbReference type="PANTHER" id="PTHR45674">
    <property type="entry name" value="DNA LIGASE 1/3 FAMILY MEMBER"/>
    <property type="match status" value="1"/>
</dbReference>
<protein>
    <recommendedName>
        <fullName evidence="14">DNA ligase</fullName>
        <ecNumber evidence="14">6.5.1.1</ecNumber>
    </recommendedName>
</protein>
<comment type="catalytic activity">
    <reaction evidence="13 14">
        <text>ATP + (deoxyribonucleotide)n-3'-hydroxyl + 5'-phospho-(deoxyribonucleotide)m = (deoxyribonucleotide)n+m + AMP + diphosphate.</text>
        <dbReference type="EC" id="6.5.1.1"/>
    </reaction>
</comment>
<dbReference type="PANTHER" id="PTHR45674:SF4">
    <property type="entry name" value="DNA LIGASE 1"/>
    <property type="match status" value="1"/>
</dbReference>
<evidence type="ECO:0000256" key="15">
    <source>
        <dbReference type="RuleBase" id="RU004196"/>
    </source>
</evidence>
<dbReference type="Gene3D" id="3.30.470.30">
    <property type="entry name" value="DNA ligase/mRNA capping enzyme"/>
    <property type="match status" value="1"/>
</dbReference>
<dbReference type="NCBIfam" id="TIGR00574">
    <property type="entry name" value="dnl1"/>
    <property type="match status" value="1"/>
</dbReference>
<dbReference type="GO" id="GO:0003910">
    <property type="term" value="F:DNA ligase (ATP) activity"/>
    <property type="evidence" value="ECO:0007669"/>
    <property type="project" value="UniProtKB-EC"/>
</dbReference>
<evidence type="ECO:0000259" key="16">
    <source>
        <dbReference type="PROSITE" id="PS50160"/>
    </source>
</evidence>
<dbReference type="OrthoDB" id="206088at2759"/>
<reference evidence="17 18" key="1">
    <citation type="journal article" date="2015" name="Environ. Microbiol.">
        <title>Genome analyses suggest the presence of polyploidy and recent human-driven expansions in eight global populations of the honeybee pathogen Nosema ceranae.</title>
        <authorList>
            <person name="Pelin A."/>
            <person name="Selman M."/>
            <person name="Aris-Brosou S."/>
            <person name="Farinelli L."/>
            <person name="Corradi N."/>
        </authorList>
    </citation>
    <scope>NUCLEOTIDE SEQUENCE [LARGE SCALE GENOMIC DNA]</scope>
    <source>
        <strain evidence="17 18">PA08 1199</strain>
    </source>
</reference>
<evidence type="ECO:0000256" key="3">
    <source>
        <dbReference type="ARBA" id="ARBA00022598"/>
    </source>
</evidence>
<evidence type="ECO:0000256" key="9">
    <source>
        <dbReference type="ARBA" id="ARBA00023172"/>
    </source>
</evidence>
<dbReference type="EC" id="6.5.1.1" evidence="14"/>
<keyword evidence="8 14" id="KW-0067">ATP-binding</keyword>
<sequence length="592" mass="69005">MENEIKPNSFLYFSKIMEKISQRSGRIEIQDMLTEYFRDVISINKNDLIYVIYLCTHTIYPEYKNQQLNLGEKILFDVLKECTSKDITILKKEYTKIGDFGTIGMTYRTRQLFISKKTLSAKDVVYALREIAEISGIKSRIYKIRKMLDLISSCTPIEIKFLFRLFEENLKVKFALKTVLAAFAKLYDSAYIDKIKEAYNRRPDIEQLVIEILTNGISTVDTNFNIEPGIPLKPMLAQPTKNISTAFKRVENKKFTCENKYDGERIQIHRHNNQMTLYSRNLENTTYKYFDIIIKSNTDKDFVIDGEVVAYDPEQKKILTFQKLSTRKRKDFSKKETVNVCVFVFDILYFDGLELINKSLEDRRAILHKEFTEVEGKFFFSEFKDCENIEEVDEFFRQSINSQYEGIMIKLLGDGSNYIPSQRCNSWIKLKKDYIESGSDSFDLVVVGAYYGKGKRTGWYGGFLLASYNENDEMFETVCKIGTGFDDSLLSKLYEEVNNYVVSIPSRVKYKEQTKPDVWITPKFVWEIKAAAVSASPIYCCGIDIEEKGFSLRFPRFLNEREDKDVTDATTSLQIVMNYKEYEGESKVLDDI</sequence>
<dbReference type="SUPFAM" id="SSF50249">
    <property type="entry name" value="Nucleic acid-binding proteins"/>
    <property type="match status" value="1"/>
</dbReference>
<dbReference type="FunFam" id="3.30.470.30:FF:000002">
    <property type="entry name" value="DNA ligase"/>
    <property type="match status" value="1"/>
</dbReference>
<dbReference type="VEuPathDB" id="MicrosporidiaDB:NCER_100511"/>
<evidence type="ECO:0000313" key="18">
    <source>
        <dbReference type="Proteomes" id="UP000034350"/>
    </source>
</evidence>
<dbReference type="GO" id="GO:0006273">
    <property type="term" value="P:lagging strand elongation"/>
    <property type="evidence" value="ECO:0007669"/>
    <property type="project" value="TreeGrafter"/>
</dbReference>
<dbReference type="InterPro" id="IPR036599">
    <property type="entry name" value="DNA_ligase_N_sf"/>
</dbReference>
<dbReference type="PROSITE" id="PS00697">
    <property type="entry name" value="DNA_LIGASE_A1"/>
    <property type="match status" value="1"/>
</dbReference>
<dbReference type="EMBL" id="JPQZ01000018">
    <property type="protein sequence ID" value="KKO75537.1"/>
    <property type="molecule type" value="Genomic_DNA"/>
</dbReference>
<feature type="domain" description="ATP-dependent DNA ligase family profile" evidence="16">
    <location>
        <begin position="333"/>
        <end position="469"/>
    </location>
</feature>
<dbReference type="CDD" id="cd07969">
    <property type="entry name" value="OBF_DNA_ligase_I"/>
    <property type="match status" value="1"/>
</dbReference>
<dbReference type="InterPro" id="IPR012340">
    <property type="entry name" value="NA-bd_OB-fold"/>
</dbReference>
<accession>A0A0F9YSL9</accession>
<dbReference type="PROSITE" id="PS00333">
    <property type="entry name" value="DNA_LIGASE_A2"/>
    <property type="match status" value="1"/>
</dbReference>